<dbReference type="AlphaFoldDB" id="A0AAV9CJ79"/>
<feature type="domain" description="DUF4283" evidence="1">
    <location>
        <begin position="22"/>
        <end position="73"/>
    </location>
</feature>
<dbReference type="EMBL" id="JAUJYO010000018">
    <property type="protein sequence ID" value="KAK1288985.1"/>
    <property type="molecule type" value="Genomic_DNA"/>
</dbReference>
<keyword evidence="3" id="KW-1185">Reference proteome</keyword>
<gene>
    <name evidence="2" type="ORF">QJS10_CPB18g00735</name>
</gene>
<name>A0AAV9CJ79_ACOCL</name>
<evidence type="ECO:0000313" key="3">
    <source>
        <dbReference type="Proteomes" id="UP001180020"/>
    </source>
</evidence>
<comment type="caution">
    <text evidence="2">The sequence shown here is derived from an EMBL/GenBank/DDBJ whole genome shotgun (WGS) entry which is preliminary data.</text>
</comment>
<dbReference type="Pfam" id="PF14111">
    <property type="entry name" value="DUF4283"/>
    <property type="match status" value="1"/>
</dbReference>
<accession>A0AAV9CJ79</accession>
<dbReference type="InterPro" id="IPR025558">
    <property type="entry name" value="DUF4283"/>
</dbReference>
<evidence type="ECO:0000313" key="2">
    <source>
        <dbReference type="EMBL" id="KAK1288985.1"/>
    </source>
</evidence>
<dbReference type="Proteomes" id="UP001180020">
    <property type="component" value="Unassembled WGS sequence"/>
</dbReference>
<organism evidence="2 3">
    <name type="scientific">Acorus calamus</name>
    <name type="common">Sweet flag</name>
    <dbReference type="NCBI Taxonomy" id="4465"/>
    <lineage>
        <taxon>Eukaryota</taxon>
        <taxon>Viridiplantae</taxon>
        <taxon>Streptophyta</taxon>
        <taxon>Embryophyta</taxon>
        <taxon>Tracheophyta</taxon>
        <taxon>Spermatophyta</taxon>
        <taxon>Magnoliopsida</taxon>
        <taxon>Liliopsida</taxon>
        <taxon>Acoraceae</taxon>
        <taxon>Acorus</taxon>
    </lineage>
</organism>
<sequence length="77" mass="8919">MTYTAPTMDGNRPVVEVEEADYIIGKTPVYTPFLQFLKRLWKPKGEFNLMLKGNGFFVVTFDNEEDLEEVLEGWSIL</sequence>
<protein>
    <recommendedName>
        <fullName evidence="1">DUF4283 domain-containing protein</fullName>
    </recommendedName>
</protein>
<evidence type="ECO:0000259" key="1">
    <source>
        <dbReference type="Pfam" id="PF14111"/>
    </source>
</evidence>
<reference evidence="2" key="1">
    <citation type="journal article" date="2023" name="Nat. Commun.">
        <title>Diploid and tetraploid genomes of Acorus and the evolution of monocots.</title>
        <authorList>
            <person name="Ma L."/>
            <person name="Liu K.W."/>
            <person name="Li Z."/>
            <person name="Hsiao Y.Y."/>
            <person name="Qi Y."/>
            <person name="Fu T."/>
            <person name="Tang G.D."/>
            <person name="Zhang D."/>
            <person name="Sun W.H."/>
            <person name="Liu D.K."/>
            <person name="Li Y."/>
            <person name="Chen G.Z."/>
            <person name="Liu X.D."/>
            <person name="Liao X.Y."/>
            <person name="Jiang Y.T."/>
            <person name="Yu X."/>
            <person name="Hao Y."/>
            <person name="Huang J."/>
            <person name="Zhao X.W."/>
            <person name="Ke S."/>
            <person name="Chen Y.Y."/>
            <person name="Wu W.L."/>
            <person name="Hsu J.L."/>
            <person name="Lin Y.F."/>
            <person name="Huang M.D."/>
            <person name="Li C.Y."/>
            <person name="Huang L."/>
            <person name="Wang Z.W."/>
            <person name="Zhao X."/>
            <person name="Zhong W.Y."/>
            <person name="Peng D.H."/>
            <person name="Ahmad S."/>
            <person name="Lan S."/>
            <person name="Zhang J.S."/>
            <person name="Tsai W.C."/>
            <person name="Van de Peer Y."/>
            <person name="Liu Z.J."/>
        </authorList>
    </citation>
    <scope>NUCLEOTIDE SEQUENCE</scope>
    <source>
        <strain evidence="2">CP</strain>
    </source>
</reference>
<proteinExistence type="predicted"/>
<reference evidence="2" key="2">
    <citation type="submission" date="2023-06" db="EMBL/GenBank/DDBJ databases">
        <authorList>
            <person name="Ma L."/>
            <person name="Liu K.-W."/>
            <person name="Li Z."/>
            <person name="Hsiao Y.-Y."/>
            <person name="Qi Y."/>
            <person name="Fu T."/>
            <person name="Tang G."/>
            <person name="Zhang D."/>
            <person name="Sun W.-H."/>
            <person name="Liu D.-K."/>
            <person name="Li Y."/>
            <person name="Chen G.-Z."/>
            <person name="Liu X.-D."/>
            <person name="Liao X.-Y."/>
            <person name="Jiang Y.-T."/>
            <person name="Yu X."/>
            <person name="Hao Y."/>
            <person name="Huang J."/>
            <person name="Zhao X.-W."/>
            <person name="Ke S."/>
            <person name="Chen Y.-Y."/>
            <person name="Wu W.-L."/>
            <person name="Hsu J.-L."/>
            <person name="Lin Y.-F."/>
            <person name="Huang M.-D."/>
            <person name="Li C.-Y."/>
            <person name="Huang L."/>
            <person name="Wang Z.-W."/>
            <person name="Zhao X."/>
            <person name="Zhong W.-Y."/>
            <person name="Peng D.-H."/>
            <person name="Ahmad S."/>
            <person name="Lan S."/>
            <person name="Zhang J.-S."/>
            <person name="Tsai W.-C."/>
            <person name="Van De Peer Y."/>
            <person name="Liu Z.-J."/>
        </authorList>
    </citation>
    <scope>NUCLEOTIDE SEQUENCE</scope>
    <source>
        <strain evidence="2">CP</strain>
        <tissue evidence="2">Leaves</tissue>
    </source>
</reference>